<dbReference type="GO" id="GO:0042383">
    <property type="term" value="C:sarcolemma"/>
    <property type="evidence" value="ECO:0007669"/>
    <property type="project" value="TreeGrafter"/>
</dbReference>
<keyword evidence="1" id="KW-0813">Transport</keyword>
<dbReference type="InterPro" id="IPR051171">
    <property type="entry name" value="CaCA"/>
</dbReference>
<proteinExistence type="predicted"/>
<reference evidence="3" key="1">
    <citation type="submission" date="2021-04" db="EMBL/GenBank/DDBJ databases">
        <authorList>
            <person name="Chebbi M.A.C M."/>
        </authorList>
    </citation>
    <scope>NUCLEOTIDE SEQUENCE</scope>
</reference>
<evidence type="ECO:0000256" key="2">
    <source>
        <dbReference type="SAM" id="Phobius"/>
    </source>
</evidence>
<protein>
    <submittedName>
        <fullName evidence="3">Similar to Slc8a2: Sodium/calcium exchanger 2 (Mus musculus)</fullName>
    </submittedName>
</protein>
<gene>
    <name evidence="3" type="ORF">HICCMSTLAB_LOCUS12127</name>
</gene>
<dbReference type="GO" id="GO:0005432">
    <property type="term" value="F:calcium:sodium antiporter activity"/>
    <property type="evidence" value="ECO:0007669"/>
    <property type="project" value="TreeGrafter"/>
</dbReference>
<keyword evidence="2" id="KW-0472">Membrane</keyword>
<dbReference type="Gene3D" id="2.60.40.2030">
    <property type="match status" value="1"/>
</dbReference>
<accession>A0A8J2HPT9</accession>
<dbReference type="GO" id="GO:0098703">
    <property type="term" value="P:calcium ion import across plasma membrane"/>
    <property type="evidence" value="ECO:0007669"/>
    <property type="project" value="TreeGrafter"/>
</dbReference>
<dbReference type="InterPro" id="IPR038081">
    <property type="entry name" value="CalX-like_sf"/>
</dbReference>
<dbReference type="AlphaFoldDB" id="A0A8J2HPT9"/>
<keyword evidence="2" id="KW-1133">Transmembrane helix</keyword>
<feature type="transmembrane region" description="Helical" evidence="2">
    <location>
        <begin position="37"/>
        <end position="56"/>
    </location>
</feature>
<name>A0A8J2HPT9_COTCN</name>
<dbReference type="GO" id="GO:0098794">
    <property type="term" value="C:postsynapse"/>
    <property type="evidence" value="ECO:0007669"/>
    <property type="project" value="TreeGrafter"/>
</dbReference>
<dbReference type="Proteomes" id="UP000786811">
    <property type="component" value="Unassembled WGS sequence"/>
</dbReference>
<dbReference type="PANTHER" id="PTHR11878">
    <property type="entry name" value="SODIUM/CALCIUM EXCHANGER"/>
    <property type="match status" value="1"/>
</dbReference>
<evidence type="ECO:0000313" key="3">
    <source>
        <dbReference type="EMBL" id="CAG5106171.1"/>
    </source>
</evidence>
<dbReference type="GO" id="GO:0030424">
    <property type="term" value="C:axon"/>
    <property type="evidence" value="ECO:0007669"/>
    <property type="project" value="TreeGrafter"/>
</dbReference>
<evidence type="ECO:0000256" key="1">
    <source>
        <dbReference type="ARBA" id="ARBA00023065"/>
    </source>
</evidence>
<keyword evidence="2" id="KW-0812">Transmembrane</keyword>
<organism evidence="3 4">
    <name type="scientific">Cotesia congregata</name>
    <name type="common">Parasitoid wasp</name>
    <name type="synonym">Apanteles congregatus</name>
    <dbReference type="NCBI Taxonomy" id="51543"/>
    <lineage>
        <taxon>Eukaryota</taxon>
        <taxon>Metazoa</taxon>
        <taxon>Ecdysozoa</taxon>
        <taxon>Arthropoda</taxon>
        <taxon>Hexapoda</taxon>
        <taxon>Insecta</taxon>
        <taxon>Pterygota</taxon>
        <taxon>Neoptera</taxon>
        <taxon>Endopterygota</taxon>
        <taxon>Hymenoptera</taxon>
        <taxon>Apocrita</taxon>
        <taxon>Ichneumonoidea</taxon>
        <taxon>Braconidae</taxon>
        <taxon>Microgastrinae</taxon>
        <taxon>Cotesia</taxon>
    </lineage>
</organism>
<dbReference type="EMBL" id="CAJNRD030001124">
    <property type="protein sequence ID" value="CAG5106171.1"/>
    <property type="molecule type" value="Genomic_DNA"/>
</dbReference>
<comment type="caution">
    <text evidence="3">The sequence shown here is derived from an EMBL/GenBank/DDBJ whole genome shotgun (WGS) entry which is preliminary data.</text>
</comment>
<keyword evidence="1" id="KW-0406">Ion transport</keyword>
<dbReference type="OrthoDB" id="418484at2759"/>
<keyword evidence="4" id="KW-1185">Reference proteome</keyword>
<sequence>MRLSISNIITLKVNSWCRLQRVIRSRKHAGHTPRTRGSIIVFRFVLYSVLCFLLTIGDSNWRSKSKSRAFCYLEPIRGTEAGLAAAAELKPPEERTKEERMAIMGKPKLGENKVAQVRIKESKEFKNTVDKLVQRANASIILGTSSWKEQFTEALTVSGGDDDDDAEADAEGRVSTPSTADYLMHSLTIFWKVLFAFVPPTKFILCGELNSVNPKDANGCDINPAGEKEGEMLGAVTDGNSHVVVVLLCVVVGELEALKSPGNRGSYCLLNDPLRAPLATVVWFNIQSDYQPRNRMHTEERL</sequence>
<evidence type="ECO:0000313" key="4">
    <source>
        <dbReference type="Proteomes" id="UP000786811"/>
    </source>
</evidence>
<dbReference type="PANTHER" id="PTHR11878:SF65">
    <property type="entry name" value="NA_CA-EXCHANGE PROTEIN, ISOFORM G"/>
    <property type="match status" value="1"/>
</dbReference>